<dbReference type="GeneID" id="77468111"/>
<evidence type="ECO:0000313" key="5">
    <source>
        <dbReference type="Proteomes" id="UP000241238"/>
    </source>
</evidence>
<sequence length="395" mass="46776">MKKKVIFRSGSLRMGGLERVLIEVLQTIDREKFDIYLVIDDDCGKENIFEKDIPKDIEYFFLKPEKLIRETEKYKVRKKNIVYKLMYNLMMEKENRIMYKNMQQILKKLGEIDIIIDFDGGASKYIEKLDIKKKIVWIHNSIPNLKKKEGKIKRFGKRLEKYDRVVAICDEMKEEIENIYPTLKGKVSRIYNPFNFERIEKLMNDESELTQEQIKMLEEDYCIAISRLDVIQKDYDTLLKSFKILKAKGIEQKLYIIGDGPSKKIIEEWIKEYQLENLVFLLGRMKNPYIWLKNSNFFIHSSKFEGFGLVLVEAGYSGKAVISSKCPVGPRDILKDGECGILFEIGNEKELADNIEKILKNQELKKEYEKLIKERVKEFDSKNVMKEYEKLIEEI</sequence>
<dbReference type="InterPro" id="IPR028098">
    <property type="entry name" value="Glyco_trans_4-like_N"/>
</dbReference>
<dbReference type="Gene3D" id="3.40.50.2000">
    <property type="entry name" value="Glycogen Phosphorylase B"/>
    <property type="match status" value="2"/>
</dbReference>
<keyword evidence="1" id="KW-0808">Transferase</keyword>
<evidence type="ECO:0000259" key="3">
    <source>
        <dbReference type="Pfam" id="PF13439"/>
    </source>
</evidence>
<feature type="domain" description="Glycosyltransferase subfamily 4-like N-terminal" evidence="3">
    <location>
        <begin position="14"/>
        <end position="198"/>
    </location>
</feature>
<dbReference type="RefSeq" id="WP_005947289.1">
    <property type="nucleotide sequence ID" value="NZ_CP028103.1"/>
</dbReference>
<name>A0ABN5JGV6_FUSVA</name>
<feature type="domain" description="Glycosyl transferase family 1" evidence="2">
    <location>
        <begin position="217"/>
        <end position="370"/>
    </location>
</feature>
<keyword evidence="5" id="KW-1185">Reference proteome</keyword>
<proteinExistence type="predicted"/>
<dbReference type="CDD" id="cd03811">
    <property type="entry name" value="GT4_GT28_WabH-like"/>
    <property type="match status" value="1"/>
</dbReference>
<dbReference type="Pfam" id="PF13439">
    <property type="entry name" value="Glyco_transf_4"/>
    <property type="match status" value="1"/>
</dbReference>
<organism evidence="4 5">
    <name type="scientific">Fusobacterium varium ATCC 27725</name>
    <dbReference type="NCBI Taxonomy" id="469618"/>
    <lineage>
        <taxon>Bacteria</taxon>
        <taxon>Fusobacteriati</taxon>
        <taxon>Fusobacteriota</taxon>
        <taxon>Fusobacteriia</taxon>
        <taxon>Fusobacteriales</taxon>
        <taxon>Fusobacteriaceae</taxon>
        <taxon>Fusobacterium</taxon>
    </lineage>
</organism>
<dbReference type="Pfam" id="PF00534">
    <property type="entry name" value="Glycos_transf_1"/>
    <property type="match status" value="1"/>
</dbReference>
<accession>A0ABN5JGV6</accession>
<dbReference type="SUPFAM" id="SSF53756">
    <property type="entry name" value="UDP-Glycosyltransferase/glycogen phosphorylase"/>
    <property type="match status" value="1"/>
</dbReference>
<gene>
    <name evidence="4" type="ORF">C4N18_08905</name>
</gene>
<protein>
    <submittedName>
        <fullName evidence="4">Glycosyltransferase</fullName>
    </submittedName>
</protein>
<dbReference type="PANTHER" id="PTHR46401:SF2">
    <property type="entry name" value="GLYCOSYLTRANSFERASE WBBK-RELATED"/>
    <property type="match status" value="1"/>
</dbReference>
<dbReference type="Proteomes" id="UP000241238">
    <property type="component" value="Chromosome"/>
</dbReference>
<dbReference type="InterPro" id="IPR001296">
    <property type="entry name" value="Glyco_trans_1"/>
</dbReference>
<dbReference type="PANTHER" id="PTHR46401">
    <property type="entry name" value="GLYCOSYLTRANSFERASE WBBK-RELATED"/>
    <property type="match status" value="1"/>
</dbReference>
<evidence type="ECO:0000259" key="2">
    <source>
        <dbReference type="Pfam" id="PF00534"/>
    </source>
</evidence>
<reference evidence="5" key="1">
    <citation type="journal article" date="2018" name="MSphere">
        <title>Fusobacterium Genomics Using MinION and Illumina Sequencing Enables Genome Completion and Correction.</title>
        <authorList>
            <person name="Todd S.M."/>
            <person name="Settlage R.E."/>
            <person name="Lahmers K.K."/>
            <person name="Slade D.J."/>
        </authorList>
    </citation>
    <scope>NUCLEOTIDE SEQUENCE [LARGE SCALE GENOMIC DNA]</scope>
    <source>
        <strain evidence="5">ATCC 27725</strain>
    </source>
</reference>
<evidence type="ECO:0000256" key="1">
    <source>
        <dbReference type="ARBA" id="ARBA00022679"/>
    </source>
</evidence>
<evidence type="ECO:0000313" key="4">
    <source>
        <dbReference type="EMBL" id="AVQ31331.1"/>
    </source>
</evidence>
<dbReference type="EMBL" id="CP028103">
    <property type="protein sequence ID" value="AVQ31331.1"/>
    <property type="molecule type" value="Genomic_DNA"/>
</dbReference>